<proteinExistence type="predicted"/>
<evidence type="ECO:0000313" key="2">
    <source>
        <dbReference type="EMBL" id="JAH94905.1"/>
    </source>
</evidence>
<organism evidence="2">
    <name type="scientific">Anguilla anguilla</name>
    <name type="common">European freshwater eel</name>
    <name type="synonym">Muraena anguilla</name>
    <dbReference type="NCBI Taxonomy" id="7936"/>
    <lineage>
        <taxon>Eukaryota</taxon>
        <taxon>Metazoa</taxon>
        <taxon>Chordata</taxon>
        <taxon>Craniata</taxon>
        <taxon>Vertebrata</taxon>
        <taxon>Euteleostomi</taxon>
        <taxon>Actinopterygii</taxon>
        <taxon>Neopterygii</taxon>
        <taxon>Teleostei</taxon>
        <taxon>Anguilliformes</taxon>
        <taxon>Anguillidae</taxon>
        <taxon>Anguilla</taxon>
    </lineage>
</organism>
<reference evidence="2" key="2">
    <citation type="journal article" date="2015" name="Fish Shellfish Immunol.">
        <title>Early steps in the European eel (Anguilla anguilla)-Vibrio vulnificus interaction in the gills: Role of the RtxA13 toxin.</title>
        <authorList>
            <person name="Callol A."/>
            <person name="Pajuelo D."/>
            <person name="Ebbesson L."/>
            <person name="Teles M."/>
            <person name="MacKenzie S."/>
            <person name="Amaro C."/>
        </authorList>
    </citation>
    <scope>NUCLEOTIDE SEQUENCE</scope>
</reference>
<dbReference type="EMBL" id="GBXM01013672">
    <property type="protein sequence ID" value="JAH94905.1"/>
    <property type="molecule type" value="Transcribed_RNA"/>
</dbReference>
<accession>A0A0E9WZ61</accession>
<reference evidence="2" key="1">
    <citation type="submission" date="2014-11" db="EMBL/GenBank/DDBJ databases">
        <authorList>
            <person name="Amaro Gonzalez C."/>
        </authorList>
    </citation>
    <scope>NUCLEOTIDE SEQUENCE</scope>
</reference>
<feature type="domain" description="Alpha galactosidase C-terminal" evidence="1">
    <location>
        <begin position="9"/>
        <end position="53"/>
    </location>
</feature>
<dbReference type="InterPro" id="IPR013780">
    <property type="entry name" value="Glyco_hydro_b"/>
</dbReference>
<dbReference type="SUPFAM" id="SSF51011">
    <property type="entry name" value="Glycosyl hydrolase domain"/>
    <property type="match status" value="1"/>
</dbReference>
<dbReference type="Gene3D" id="2.60.40.1180">
    <property type="entry name" value="Golgi alpha-mannosidase II"/>
    <property type="match status" value="1"/>
</dbReference>
<name>A0A0E9WZ61_ANGAN</name>
<dbReference type="AlphaFoldDB" id="A0A0E9WZ61"/>
<dbReference type="InterPro" id="IPR041233">
    <property type="entry name" value="Melibiase_C"/>
</dbReference>
<evidence type="ECO:0000259" key="1">
    <source>
        <dbReference type="Pfam" id="PF17801"/>
    </source>
</evidence>
<dbReference type="Pfam" id="PF17801">
    <property type="entry name" value="Melibiase_C"/>
    <property type="match status" value="1"/>
</dbReference>
<protein>
    <recommendedName>
        <fullName evidence="1">Alpha galactosidase C-terminal domain-containing protein</fullName>
    </recommendedName>
</protein>
<sequence>MPYRYKNALSQLGYKDGNYKVYDVFTGKTIPVLTHDAYFTVSINPSGVVMWLLSPIVHSGQAHERENLSLLHNHIE</sequence>